<accession>A0A9Q0MLD3</accession>
<dbReference type="GO" id="GO:0008270">
    <property type="term" value="F:zinc ion binding"/>
    <property type="evidence" value="ECO:0007669"/>
    <property type="project" value="UniProtKB-KW"/>
</dbReference>
<evidence type="ECO:0000313" key="13">
    <source>
        <dbReference type="Proteomes" id="UP001151699"/>
    </source>
</evidence>
<feature type="non-terminal residue" evidence="12">
    <location>
        <position position="143"/>
    </location>
</feature>
<feature type="domain" description="Nuclear receptor" evidence="11">
    <location>
        <begin position="119"/>
        <end position="143"/>
    </location>
</feature>
<comment type="subcellular location">
    <subcellularLocation>
        <location evidence="1">Nucleus</location>
    </subcellularLocation>
</comment>
<dbReference type="GO" id="GO:0043565">
    <property type="term" value="F:sequence-specific DNA binding"/>
    <property type="evidence" value="ECO:0007669"/>
    <property type="project" value="InterPro"/>
</dbReference>
<dbReference type="InterPro" id="IPR001628">
    <property type="entry name" value="Znf_hrmn_rcpt"/>
</dbReference>
<dbReference type="InterPro" id="IPR050200">
    <property type="entry name" value="Nuclear_hormone_rcpt_NR3"/>
</dbReference>
<reference evidence="12" key="1">
    <citation type="submission" date="2022-07" db="EMBL/GenBank/DDBJ databases">
        <authorList>
            <person name="Trinca V."/>
            <person name="Uliana J.V.C."/>
            <person name="Torres T.T."/>
            <person name="Ward R.J."/>
            <person name="Monesi N."/>
        </authorList>
    </citation>
    <scope>NUCLEOTIDE SEQUENCE</scope>
    <source>
        <strain evidence="12">HSMRA1968</strain>
        <tissue evidence="12">Whole embryos</tissue>
    </source>
</reference>
<keyword evidence="3" id="KW-0863">Zinc-finger</keyword>
<keyword evidence="7" id="KW-0804">Transcription</keyword>
<evidence type="ECO:0000256" key="4">
    <source>
        <dbReference type="ARBA" id="ARBA00022833"/>
    </source>
</evidence>
<dbReference type="PRINTS" id="PR00047">
    <property type="entry name" value="STROIDFINGER"/>
</dbReference>
<evidence type="ECO:0000256" key="7">
    <source>
        <dbReference type="ARBA" id="ARBA00023163"/>
    </source>
</evidence>
<name>A0A9Q0MLD3_9DIPT</name>
<evidence type="ECO:0000256" key="6">
    <source>
        <dbReference type="ARBA" id="ARBA00023125"/>
    </source>
</evidence>
<evidence type="ECO:0000259" key="11">
    <source>
        <dbReference type="PROSITE" id="PS51030"/>
    </source>
</evidence>
<evidence type="ECO:0000256" key="3">
    <source>
        <dbReference type="ARBA" id="ARBA00022771"/>
    </source>
</evidence>
<dbReference type="Pfam" id="PF00105">
    <property type="entry name" value="zf-C4"/>
    <property type="match status" value="1"/>
</dbReference>
<keyword evidence="6" id="KW-0238">DNA-binding</keyword>
<dbReference type="SUPFAM" id="SSF57716">
    <property type="entry name" value="Glucocorticoid receptor-like (DNA-binding domain)"/>
    <property type="match status" value="1"/>
</dbReference>
<keyword evidence="13" id="KW-1185">Reference proteome</keyword>
<comment type="caution">
    <text evidence="12">The sequence shown here is derived from an EMBL/GenBank/DDBJ whole genome shotgun (WGS) entry which is preliminary data.</text>
</comment>
<dbReference type="EMBL" id="WJQU01001934">
    <property type="protein sequence ID" value="KAJ6633520.1"/>
    <property type="molecule type" value="Genomic_DNA"/>
</dbReference>
<dbReference type="PROSITE" id="PS51030">
    <property type="entry name" value="NUCLEAR_REC_DBD_2"/>
    <property type="match status" value="1"/>
</dbReference>
<dbReference type="GO" id="GO:0003700">
    <property type="term" value="F:DNA-binding transcription factor activity"/>
    <property type="evidence" value="ECO:0007669"/>
    <property type="project" value="InterPro"/>
</dbReference>
<evidence type="ECO:0000256" key="8">
    <source>
        <dbReference type="ARBA" id="ARBA00023170"/>
    </source>
</evidence>
<keyword evidence="9" id="KW-0539">Nucleus</keyword>
<feature type="compositionally biased region" description="Low complexity" evidence="10">
    <location>
        <begin position="72"/>
        <end position="84"/>
    </location>
</feature>
<organism evidence="12 13">
    <name type="scientific">Pseudolycoriella hygida</name>
    <dbReference type="NCBI Taxonomy" id="35572"/>
    <lineage>
        <taxon>Eukaryota</taxon>
        <taxon>Metazoa</taxon>
        <taxon>Ecdysozoa</taxon>
        <taxon>Arthropoda</taxon>
        <taxon>Hexapoda</taxon>
        <taxon>Insecta</taxon>
        <taxon>Pterygota</taxon>
        <taxon>Neoptera</taxon>
        <taxon>Endopterygota</taxon>
        <taxon>Diptera</taxon>
        <taxon>Nematocera</taxon>
        <taxon>Sciaroidea</taxon>
        <taxon>Sciaridae</taxon>
        <taxon>Pseudolycoriella</taxon>
    </lineage>
</organism>
<dbReference type="InterPro" id="IPR013088">
    <property type="entry name" value="Znf_NHR/GATA"/>
</dbReference>
<protein>
    <submittedName>
        <fullName evidence="12">Ecdysone-induced protein 75B, isoforms C/D</fullName>
    </submittedName>
</protein>
<evidence type="ECO:0000256" key="9">
    <source>
        <dbReference type="ARBA" id="ARBA00023242"/>
    </source>
</evidence>
<dbReference type="PANTHER" id="PTHR48092">
    <property type="entry name" value="KNIRPS-RELATED PROTEIN-RELATED"/>
    <property type="match status" value="1"/>
</dbReference>
<keyword evidence="2" id="KW-0479">Metal-binding</keyword>
<dbReference type="GO" id="GO:0005634">
    <property type="term" value="C:nucleus"/>
    <property type="evidence" value="ECO:0007669"/>
    <property type="project" value="UniProtKB-SubCell"/>
</dbReference>
<evidence type="ECO:0000313" key="12">
    <source>
        <dbReference type="EMBL" id="KAJ6633520.1"/>
    </source>
</evidence>
<dbReference type="OrthoDB" id="7790930at2759"/>
<evidence type="ECO:0000256" key="10">
    <source>
        <dbReference type="SAM" id="MobiDB-lite"/>
    </source>
</evidence>
<evidence type="ECO:0000256" key="2">
    <source>
        <dbReference type="ARBA" id="ARBA00022723"/>
    </source>
</evidence>
<keyword evidence="8" id="KW-0675">Receptor</keyword>
<gene>
    <name evidence="12" type="primary">Eip75B_1</name>
    <name evidence="12" type="ORF">Bhyg_16835</name>
</gene>
<sequence>MLMSPDSSSRGSFNQMPSTVIRVQVQECSQSQQSSAPSTYMTSSNVIFLNKTNSGGNRIKIESNDTPKVLNQQPPQHQLYQQPRPQTPEYTKSFPVMDTTVASSVKGEPDLNIEFDGTTVLCRVCGDKASGFHYGVHSCEGCK</sequence>
<keyword evidence="5" id="KW-0805">Transcription regulation</keyword>
<evidence type="ECO:0000256" key="5">
    <source>
        <dbReference type="ARBA" id="ARBA00023015"/>
    </source>
</evidence>
<proteinExistence type="predicted"/>
<dbReference type="Gene3D" id="3.30.50.10">
    <property type="entry name" value="Erythroid Transcription Factor GATA-1, subunit A"/>
    <property type="match status" value="1"/>
</dbReference>
<dbReference type="Proteomes" id="UP001151699">
    <property type="component" value="Unassembled WGS sequence"/>
</dbReference>
<keyword evidence="4" id="KW-0862">Zinc</keyword>
<evidence type="ECO:0000256" key="1">
    <source>
        <dbReference type="ARBA" id="ARBA00004123"/>
    </source>
</evidence>
<feature type="region of interest" description="Disordered" evidence="10">
    <location>
        <begin position="67"/>
        <end position="89"/>
    </location>
</feature>
<dbReference type="AlphaFoldDB" id="A0A9Q0MLD3"/>